<feature type="coiled-coil region" evidence="2">
    <location>
        <begin position="86"/>
        <end position="179"/>
    </location>
</feature>
<sequence>MTAEMRDMINQLMGSNRAEEEGRQLVPYNHHSVCRAFLLGCCPHEILADTRLESFVACHKVHESAHKADYENAQKEKDHFYDVDVFERLEEAIRVVDKEIERTKDKLKRDCENEVDQAEVLKTQKIGELGEKIGTTIVKMEALGNEGKVDEAMELSKTIEELKKKKKDLENDMRTVLNTPQVRLRVCEMCSAQLSIMEHETRLADHYGGKMHVGMEMIRERYEQMKKTIDERRAAWRKARLSGIPPLTRDADRSERDKRDRERDYRDSRDTKDYRDSRDSRDARDSREYRDSRDSRDYRDSRDSREDRRRSFSALSLVALICVIFDIFRVLDDQSIASATSITFSAFITRSRLFTKRRLRPRFFTTIREGPVIANMDFIAKTDAAKKDGAVSCVLNSFAYVDVFTSYADVSPSAYASKPRTSMIVDISQLRTYYFCFSSFLFYIDVFLFCDDFLCNKYFINASCFWAPEFVFFWICLTSAQCIGGWRVFAGNNSTVFI</sequence>
<feature type="transmembrane region" description="Helical" evidence="4">
    <location>
        <begin position="432"/>
        <end position="450"/>
    </location>
</feature>
<dbReference type="Pfam" id="PF03194">
    <property type="entry name" value="LUC7"/>
    <property type="match status" value="1"/>
</dbReference>
<dbReference type="InterPro" id="IPR004882">
    <property type="entry name" value="Luc7-rel"/>
</dbReference>
<dbReference type="PANTHER" id="PTHR12375">
    <property type="entry name" value="RNA-BINDING PROTEIN LUC7-RELATED"/>
    <property type="match status" value="1"/>
</dbReference>
<evidence type="ECO:0000256" key="1">
    <source>
        <dbReference type="ARBA" id="ARBA00005655"/>
    </source>
</evidence>
<comment type="similarity">
    <text evidence="1">Belongs to the Luc7 family.</text>
</comment>
<evidence type="ECO:0000256" key="4">
    <source>
        <dbReference type="SAM" id="Phobius"/>
    </source>
</evidence>
<dbReference type="Proteomes" id="UP000036681">
    <property type="component" value="Unplaced"/>
</dbReference>
<keyword evidence="4" id="KW-0812">Transmembrane</keyword>
<evidence type="ECO:0000256" key="2">
    <source>
        <dbReference type="SAM" id="Coils"/>
    </source>
</evidence>
<dbReference type="GO" id="GO:0006376">
    <property type="term" value="P:mRNA splice site recognition"/>
    <property type="evidence" value="ECO:0007669"/>
    <property type="project" value="InterPro"/>
</dbReference>
<feature type="compositionally biased region" description="Basic and acidic residues" evidence="3">
    <location>
        <begin position="249"/>
        <end position="303"/>
    </location>
</feature>
<proteinExistence type="inferred from homology"/>
<dbReference type="GO" id="GO:0005685">
    <property type="term" value="C:U1 snRNP"/>
    <property type="evidence" value="ECO:0007669"/>
    <property type="project" value="InterPro"/>
</dbReference>
<protein>
    <submittedName>
        <fullName evidence="6">Luc7-like protein 3</fullName>
    </submittedName>
</protein>
<dbReference type="GO" id="GO:0003729">
    <property type="term" value="F:mRNA binding"/>
    <property type="evidence" value="ECO:0007669"/>
    <property type="project" value="InterPro"/>
</dbReference>
<evidence type="ECO:0000313" key="5">
    <source>
        <dbReference type="Proteomes" id="UP000036681"/>
    </source>
</evidence>
<evidence type="ECO:0000256" key="3">
    <source>
        <dbReference type="SAM" id="MobiDB-lite"/>
    </source>
</evidence>
<feature type="transmembrane region" description="Helical" evidence="4">
    <location>
        <begin position="336"/>
        <end position="353"/>
    </location>
</feature>
<keyword evidence="4" id="KW-0472">Membrane</keyword>
<feature type="transmembrane region" description="Helical" evidence="4">
    <location>
        <begin position="470"/>
        <end position="489"/>
    </location>
</feature>
<dbReference type="WBParaSite" id="ALUE_0001726001-mRNA-1">
    <property type="protein sequence ID" value="ALUE_0001726001-mRNA-1"/>
    <property type="gene ID" value="ALUE_0001726001"/>
</dbReference>
<evidence type="ECO:0000313" key="6">
    <source>
        <dbReference type="WBParaSite" id="ALUE_0001726001-mRNA-1"/>
    </source>
</evidence>
<keyword evidence="2" id="KW-0175">Coiled coil</keyword>
<feature type="region of interest" description="Disordered" evidence="3">
    <location>
        <begin position="247"/>
        <end position="303"/>
    </location>
</feature>
<keyword evidence="4" id="KW-1133">Transmembrane helix</keyword>
<keyword evidence="5" id="KW-1185">Reference proteome</keyword>
<reference evidence="6" key="1">
    <citation type="submission" date="2017-02" db="UniProtKB">
        <authorList>
            <consortium name="WormBaseParasite"/>
        </authorList>
    </citation>
    <scope>IDENTIFICATION</scope>
</reference>
<organism evidence="5 6">
    <name type="scientific">Ascaris lumbricoides</name>
    <name type="common">Giant roundworm</name>
    <dbReference type="NCBI Taxonomy" id="6252"/>
    <lineage>
        <taxon>Eukaryota</taxon>
        <taxon>Metazoa</taxon>
        <taxon>Ecdysozoa</taxon>
        <taxon>Nematoda</taxon>
        <taxon>Chromadorea</taxon>
        <taxon>Rhabditida</taxon>
        <taxon>Spirurina</taxon>
        <taxon>Ascaridomorpha</taxon>
        <taxon>Ascaridoidea</taxon>
        <taxon>Ascarididae</taxon>
        <taxon>Ascaris</taxon>
    </lineage>
</organism>
<feature type="transmembrane region" description="Helical" evidence="4">
    <location>
        <begin position="312"/>
        <end position="330"/>
    </location>
</feature>
<accession>A0A0M3IG63</accession>
<dbReference type="AlphaFoldDB" id="A0A0M3IG63"/>
<name>A0A0M3IG63_ASCLU</name>